<organism evidence="1 2">
    <name type="scientific">Caproicibacterium amylolyticum</name>
    <dbReference type="NCBI Taxonomy" id="2766537"/>
    <lineage>
        <taxon>Bacteria</taxon>
        <taxon>Bacillati</taxon>
        <taxon>Bacillota</taxon>
        <taxon>Clostridia</taxon>
        <taxon>Eubacteriales</taxon>
        <taxon>Oscillospiraceae</taxon>
        <taxon>Caproicibacterium</taxon>
    </lineage>
</organism>
<name>A0A7G9WKU0_9FIRM</name>
<evidence type="ECO:0000313" key="2">
    <source>
        <dbReference type="Proteomes" id="UP000516046"/>
    </source>
</evidence>
<keyword evidence="2" id="KW-1185">Reference proteome</keyword>
<evidence type="ECO:0008006" key="3">
    <source>
        <dbReference type="Google" id="ProtNLM"/>
    </source>
</evidence>
<reference evidence="1 2" key="1">
    <citation type="submission" date="2020-08" db="EMBL/GenBank/DDBJ databases">
        <authorList>
            <person name="Ren C."/>
            <person name="Gu Y."/>
            <person name="Xu Y."/>
        </authorList>
    </citation>
    <scope>NUCLEOTIDE SEQUENCE [LARGE SCALE GENOMIC DNA]</scope>
    <source>
        <strain evidence="1 2">LBM18003</strain>
    </source>
</reference>
<dbReference type="EMBL" id="CP060696">
    <property type="protein sequence ID" value="QNO19302.1"/>
    <property type="molecule type" value="Genomic_DNA"/>
</dbReference>
<dbReference type="KEGG" id="caml:H6X83_06810"/>
<dbReference type="RefSeq" id="WP_212508368.1">
    <property type="nucleotide sequence ID" value="NZ_CP060696.1"/>
</dbReference>
<dbReference type="AlphaFoldDB" id="A0A7G9WKU0"/>
<accession>A0A7G9WKU0</accession>
<protein>
    <recommendedName>
        <fullName evidence="3">MBG domain-containing protein</fullName>
    </recommendedName>
</protein>
<proteinExistence type="predicted"/>
<gene>
    <name evidence="1" type="ORF">H6X83_06810</name>
</gene>
<sequence length="179" mass="18240">MAASDYTINFQNGSSTQPVTLPVGTYSFVSTTISGYADGGIAQFTVEPTSTSIALSISASGTLEVTVKDDLGNSITSGAMQLSNQSGGSLYGVEKAITNGVATFGNVPYTAAGIGFYVAQNGSDANHNAITTPQTVSMAQKSQTEAVLNERKTTSLNFTMADANYAGITPVTGALVVNG</sequence>
<dbReference type="Proteomes" id="UP000516046">
    <property type="component" value="Chromosome"/>
</dbReference>
<evidence type="ECO:0000313" key="1">
    <source>
        <dbReference type="EMBL" id="QNO19302.1"/>
    </source>
</evidence>